<proteinExistence type="predicted"/>
<accession>A0A5M3N089</accession>
<keyword evidence="2 4" id="KW-0863">Zinc-finger</keyword>
<dbReference type="PANTHER" id="PTHR47255">
    <property type="entry name" value="GATA TRANSCRIPTION FACTOR 22-RELATED"/>
    <property type="match status" value="1"/>
</dbReference>
<keyword evidence="1" id="KW-0479">Metal-binding</keyword>
<dbReference type="Pfam" id="PF00320">
    <property type="entry name" value="GATA"/>
    <property type="match status" value="1"/>
</dbReference>
<gene>
    <name evidence="8" type="ORF">CONPUDRAFT_141677</name>
</gene>
<dbReference type="GO" id="GO:0043565">
    <property type="term" value="F:sequence-specific DNA binding"/>
    <property type="evidence" value="ECO:0007669"/>
    <property type="project" value="InterPro"/>
</dbReference>
<comment type="caution">
    <text evidence="8">The sequence shown here is derived from an EMBL/GenBank/DDBJ whole genome shotgun (WGS) entry which is preliminary data.</text>
</comment>
<dbReference type="InterPro" id="IPR052138">
    <property type="entry name" value="GATA_ZnFinger_Domain"/>
</dbReference>
<dbReference type="GeneID" id="19201656"/>
<dbReference type="InterPro" id="IPR000014">
    <property type="entry name" value="PAS"/>
</dbReference>
<evidence type="ECO:0000313" key="8">
    <source>
        <dbReference type="EMBL" id="EIW84833.1"/>
    </source>
</evidence>
<dbReference type="PROSITE" id="PS50114">
    <property type="entry name" value="GATA_ZN_FINGER_2"/>
    <property type="match status" value="1"/>
</dbReference>
<dbReference type="GO" id="GO:0006355">
    <property type="term" value="P:regulation of DNA-templated transcription"/>
    <property type="evidence" value="ECO:0007669"/>
    <property type="project" value="InterPro"/>
</dbReference>
<feature type="compositionally biased region" description="Low complexity" evidence="5">
    <location>
        <begin position="459"/>
        <end position="470"/>
    </location>
</feature>
<dbReference type="CDD" id="cd00202">
    <property type="entry name" value="ZnF_GATA"/>
    <property type="match status" value="1"/>
</dbReference>
<dbReference type="InterPro" id="IPR000679">
    <property type="entry name" value="Znf_GATA"/>
</dbReference>
<dbReference type="SMART" id="SM00401">
    <property type="entry name" value="ZnF_GATA"/>
    <property type="match status" value="1"/>
</dbReference>
<protein>
    <submittedName>
        <fullName evidence="8">Uncharacterized protein</fullName>
    </submittedName>
</protein>
<name>A0A5M3N089_CONPW</name>
<dbReference type="Gene3D" id="3.30.450.20">
    <property type="entry name" value="PAS domain"/>
    <property type="match status" value="1"/>
</dbReference>
<evidence type="ECO:0000259" key="6">
    <source>
        <dbReference type="PROSITE" id="PS50112"/>
    </source>
</evidence>
<dbReference type="KEGG" id="cput:CONPUDRAFT_141677"/>
<evidence type="ECO:0000256" key="2">
    <source>
        <dbReference type="ARBA" id="ARBA00022771"/>
    </source>
</evidence>
<evidence type="ECO:0000256" key="5">
    <source>
        <dbReference type="SAM" id="MobiDB-lite"/>
    </source>
</evidence>
<dbReference type="InterPro" id="IPR035965">
    <property type="entry name" value="PAS-like_dom_sf"/>
</dbReference>
<dbReference type="SUPFAM" id="SSF57716">
    <property type="entry name" value="Glucocorticoid receptor-like (DNA-binding domain)"/>
    <property type="match status" value="1"/>
</dbReference>
<feature type="compositionally biased region" description="Gly residues" evidence="5">
    <location>
        <begin position="448"/>
        <end position="458"/>
    </location>
</feature>
<evidence type="ECO:0000313" key="9">
    <source>
        <dbReference type="Proteomes" id="UP000053558"/>
    </source>
</evidence>
<dbReference type="PROSITE" id="PS50112">
    <property type="entry name" value="PAS"/>
    <property type="match status" value="1"/>
</dbReference>
<sequence length="470" mass="48921">MAAATSLPLPAAFLPSLKFDPSSPPATAPTGSGNNNTIALPPPAGPSSSKHKSNANAHATAHGTASQQAAAAAAAAMSSTTFEFTRRKRWADLLIQEVSEAIVLVLSADCRIWFCNRAVSELLGWRDTELIDCDFVAGLVAADGQTRFRDIFEESKRTGEEFMCYSRLTFKGHLSYPHQHRHQSSSSHNAFATSSSLMPLPVATSSAMGSYDGGVGASVTVGMEMPSPPLPVGTDAAQEPLFEIKARPHYILDEREPRCFFAVAKPYPGVSTSQLNSVLDYKIGAQHLEHRLARLKAARPHVQAASTLYSTAGPSSLTGPSALYDAIMPPSAAGAVDSFASQYPLSSSSAAAAAAAVGGAPASTSVATQQTAADGADYGDEARRKKMKKTHAAEQYVCKTCGRTDSPEWRKGPQGPKTLCNACGLRWAKMLRIRQEEEQAASDVAGSGNTGAGSGAGAGSTSAGATGTGG</sequence>
<dbReference type="RefSeq" id="XP_007764515.1">
    <property type="nucleotide sequence ID" value="XM_007766325.1"/>
</dbReference>
<dbReference type="GO" id="GO:0008270">
    <property type="term" value="F:zinc ion binding"/>
    <property type="evidence" value="ECO:0007669"/>
    <property type="project" value="UniProtKB-KW"/>
</dbReference>
<evidence type="ECO:0000256" key="3">
    <source>
        <dbReference type="ARBA" id="ARBA00022833"/>
    </source>
</evidence>
<feature type="region of interest" description="Disordered" evidence="5">
    <location>
        <begin position="20"/>
        <end position="64"/>
    </location>
</feature>
<keyword evidence="9" id="KW-1185">Reference proteome</keyword>
<dbReference type="Proteomes" id="UP000053558">
    <property type="component" value="Unassembled WGS sequence"/>
</dbReference>
<dbReference type="InterPro" id="IPR013088">
    <property type="entry name" value="Znf_NHR/GATA"/>
</dbReference>
<dbReference type="EMBL" id="JH711574">
    <property type="protein sequence ID" value="EIW84833.1"/>
    <property type="molecule type" value="Genomic_DNA"/>
</dbReference>
<evidence type="ECO:0000256" key="1">
    <source>
        <dbReference type="ARBA" id="ARBA00022723"/>
    </source>
</evidence>
<organism evidence="8 9">
    <name type="scientific">Coniophora puteana (strain RWD-64-598)</name>
    <name type="common">Brown rot fungus</name>
    <dbReference type="NCBI Taxonomy" id="741705"/>
    <lineage>
        <taxon>Eukaryota</taxon>
        <taxon>Fungi</taxon>
        <taxon>Dikarya</taxon>
        <taxon>Basidiomycota</taxon>
        <taxon>Agaricomycotina</taxon>
        <taxon>Agaricomycetes</taxon>
        <taxon>Agaricomycetidae</taxon>
        <taxon>Boletales</taxon>
        <taxon>Coniophorineae</taxon>
        <taxon>Coniophoraceae</taxon>
        <taxon>Coniophora</taxon>
    </lineage>
</organism>
<keyword evidence="3" id="KW-0862">Zinc</keyword>
<dbReference type="PROSITE" id="PS00344">
    <property type="entry name" value="GATA_ZN_FINGER_1"/>
    <property type="match status" value="1"/>
</dbReference>
<dbReference type="CDD" id="cd00130">
    <property type="entry name" value="PAS"/>
    <property type="match status" value="1"/>
</dbReference>
<reference evidence="9" key="1">
    <citation type="journal article" date="2012" name="Science">
        <title>The Paleozoic origin of enzymatic lignin decomposition reconstructed from 31 fungal genomes.</title>
        <authorList>
            <person name="Floudas D."/>
            <person name="Binder M."/>
            <person name="Riley R."/>
            <person name="Barry K."/>
            <person name="Blanchette R.A."/>
            <person name="Henrissat B."/>
            <person name="Martinez A.T."/>
            <person name="Otillar R."/>
            <person name="Spatafora J.W."/>
            <person name="Yadav J.S."/>
            <person name="Aerts A."/>
            <person name="Benoit I."/>
            <person name="Boyd A."/>
            <person name="Carlson A."/>
            <person name="Copeland A."/>
            <person name="Coutinho P.M."/>
            <person name="de Vries R.P."/>
            <person name="Ferreira P."/>
            <person name="Findley K."/>
            <person name="Foster B."/>
            <person name="Gaskell J."/>
            <person name="Glotzer D."/>
            <person name="Gorecki P."/>
            <person name="Heitman J."/>
            <person name="Hesse C."/>
            <person name="Hori C."/>
            <person name="Igarashi K."/>
            <person name="Jurgens J.A."/>
            <person name="Kallen N."/>
            <person name="Kersten P."/>
            <person name="Kohler A."/>
            <person name="Kuees U."/>
            <person name="Kumar T.K.A."/>
            <person name="Kuo A."/>
            <person name="LaButti K."/>
            <person name="Larrondo L.F."/>
            <person name="Lindquist E."/>
            <person name="Ling A."/>
            <person name="Lombard V."/>
            <person name="Lucas S."/>
            <person name="Lundell T."/>
            <person name="Martin R."/>
            <person name="McLaughlin D.J."/>
            <person name="Morgenstern I."/>
            <person name="Morin E."/>
            <person name="Murat C."/>
            <person name="Nagy L.G."/>
            <person name="Nolan M."/>
            <person name="Ohm R.A."/>
            <person name="Patyshakuliyeva A."/>
            <person name="Rokas A."/>
            <person name="Ruiz-Duenas F.J."/>
            <person name="Sabat G."/>
            <person name="Salamov A."/>
            <person name="Samejima M."/>
            <person name="Schmutz J."/>
            <person name="Slot J.C."/>
            <person name="St John F."/>
            <person name="Stenlid J."/>
            <person name="Sun H."/>
            <person name="Sun S."/>
            <person name="Syed K."/>
            <person name="Tsang A."/>
            <person name="Wiebenga A."/>
            <person name="Young D."/>
            <person name="Pisabarro A."/>
            <person name="Eastwood D.C."/>
            <person name="Martin F."/>
            <person name="Cullen D."/>
            <person name="Grigoriev I.V."/>
            <person name="Hibbett D.S."/>
        </authorList>
    </citation>
    <scope>NUCLEOTIDE SEQUENCE [LARGE SCALE GENOMIC DNA]</scope>
    <source>
        <strain evidence="9">RWD-64-598 SS2</strain>
    </source>
</reference>
<evidence type="ECO:0000259" key="7">
    <source>
        <dbReference type="PROSITE" id="PS50114"/>
    </source>
</evidence>
<dbReference type="Gene3D" id="3.30.50.10">
    <property type="entry name" value="Erythroid Transcription Factor GATA-1, subunit A"/>
    <property type="match status" value="1"/>
</dbReference>
<dbReference type="OrthoDB" id="2162994at2759"/>
<dbReference type="SUPFAM" id="SSF55785">
    <property type="entry name" value="PYP-like sensor domain (PAS domain)"/>
    <property type="match status" value="1"/>
</dbReference>
<evidence type="ECO:0000256" key="4">
    <source>
        <dbReference type="PROSITE-ProRule" id="PRU00094"/>
    </source>
</evidence>
<feature type="domain" description="GATA-type" evidence="7">
    <location>
        <begin position="392"/>
        <end position="425"/>
    </location>
</feature>
<dbReference type="OMA" id="HTDTIEM"/>
<dbReference type="PANTHER" id="PTHR47255:SF4">
    <property type="entry name" value="GATA ZINC FINGER DOMAIN-CONTAINING PROTEIN 12"/>
    <property type="match status" value="1"/>
</dbReference>
<feature type="compositionally biased region" description="Low complexity" evidence="5">
    <location>
        <begin position="54"/>
        <end position="64"/>
    </location>
</feature>
<dbReference type="AlphaFoldDB" id="A0A5M3N089"/>
<feature type="region of interest" description="Disordered" evidence="5">
    <location>
        <begin position="438"/>
        <end position="470"/>
    </location>
</feature>
<feature type="domain" description="PAS" evidence="6">
    <location>
        <begin position="103"/>
        <end position="159"/>
    </location>
</feature>